<dbReference type="GO" id="GO:0015074">
    <property type="term" value="P:DNA integration"/>
    <property type="evidence" value="ECO:0007669"/>
    <property type="project" value="UniProtKB-KW"/>
</dbReference>
<evidence type="ECO:0000256" key="10">
    <source>
        <dbReference type="SAM" id="MobiDB-lite"/>
    </source>
</evidence>
<dbReference type="GO" id="GO:0003676">
    <property type="term" value="F:nucleic acid binding"/>
    <property type="evidence" value="ECO:0007669"/>
    <property type="project" value="InterPro"/>
</dbReference>
<dbReference type="GO" id="GO:0003964">
    <property type="term" value="F:RNA-directed DNA polymerase activity"/>
    <property type="evidence" value="ECO:0007669"/>
    <property type="project" value="UniProtKB-KW"/>
</dbReference>
<keyword evidence="1" id="KW-0808">Transferase</keyword>
<evidence type="ECO:0000256" key="2">
    <source>
        <dbReference type="ARBA" id="ARBA00022695"/>
    </source>
</evidence>
<feature type="compositionally biased region" description="Basic and acidic residues" evidence="10">
    <location>
        <begin position="508"/>
        <end position="521"/>
    </location>
</feature>
<dbReference type="EMBL" id="BSXT01000082">
    <property type="protein sequence ID" value="GMF16978.1"/>
    <property type="molecule type" value="Genomic_DNA"/>
</dbReference>
<reference evidence="13" key="1">
    <citation type="submission" date="2023-04" db="EMBL/GenBank/DDBJ databases">
        <title>Phytophthora fragariaefolia NBRC 109709.</title>
        <authorList>
            <person name="Ichikawa N."/>
            <person name="Sato H."/>
            <person name="Tonouchi N."/>
        </authorList>
    </citation>
    <scope>NUCLEOTIDE SEQUENCE</scope>
    <source>
        <strain evidence="13">NBRC 109709</strain>
    </source>
</reference>
<dbReference type="InterPro" id="IPR043502">
    <property type="entry name" value="DNA/RNA_pol_sf"/>
</dbReference>
<dbReference type="PROSITE" id="PS50994">
    <property type="entry name" value="INTEGRASE"/>
    <property type="match status" value="1"/>
</dbReference>
<keyword evidence="4" id="KW-0255">Endonuclease</keyword>
<organism evidence="13 14">
    <name type="scientific">Phytophthora fragariaefolia</name>
    <dbReference type="NCBI Taxonomy" id="1490495"/>
    <lineage>
        <taxon>Eukaryota</taxon>
        <taxon>Sar</taxon>
        <taxon>Stramenopiles</taxon>
        <taxon>Oomycota</taxon>
        <taxon>Peronosporomycetes</taxon>
        <taxon>Peronosporales</taxon>
        <taxon>Peronosporaceae</taxon>
        <taxon>Phytophthora</taxon>
    </lineage>
</organism>
<evidence type="ECO:0000256" key="6">
    <source>
        <dbReference type="ARBA" id="ARBA00022842"/>
    </source>
</evidence>
<dbReference type="InterPro" id="IPR016197">
    <property type="entry name" value="Chromo-like_dom_sf"/>
</dbReference>
<dbReference type="Pfam" id="PF00078">
    <property type="entry name" value="RVT_1"/>
    <property type="match status" value="1"/>
</dbReference>
<evidence type="ECO:0000313" key="13">
    <source>
        <dbReference type="EMBL" id="GMF16978.1"/>
    </source>
</evidence>
<dbReference type="PROSITE" id="PS50013">
    <property type="entry name" value="CHROMO_2"/>
    <property type="match status" value="1"/>
</dbReference>
<evidence type="ECO:0000256" key="3">
    <source>
        <dbReference type="ARBA" id="ARBA00022722"/>
    </source>
</evidence>
<keyword evidence="6" id="KW-0460">Magnesium</keyword>
<protein>
    <submittedName>
        <fullName evidence="13">Unnamed protein product</fullName>
    </submittedName>
</protein>
<dbReference type="SUPFAM" id="SSF54160">
    <property type="entry name" value="Chromo domain-like"/>
    <property type="match status" value="1"/>
</dbReference>
<dbReference type="InterPro" id="IPR001969">
    <property type="entry name" value="Aspartic_peptidase_AS"/>
</dbReference>
<keyword evidence="7" id="KW-0229">DNA integration</keyword>
<feature type="compositionally biased region" description="Basic and acidic residues" evidence="10">
    <location>
        <begin position="273"/>
        <end position="293"/>
    </location>
</feature>
<keyword evidence="5" id="KW-0378">Hydrolase</keyword>
<dbReference type="PANTHER" id="PTHR37984">
    <property type="entry name" value="PROTEIN CBG26694"/>
    <property type="match status" value="1"/>
</dbReference>
<evidence type="ECO:0000256" key="9">
    <source>
        <dbReference type="ARBA" id="ARBA00023268"/>
    </source>
</evidence>
<dbReference type="OrthoDB" id="124544at2759"/>
<evidence type="ECO:0000259" key="12">
    <source>
        <dbReference type="PROSITE" id="PS50994"/>
    </source>
</evidence>
<proteinExistence type="predicted"/>
<name>A0A9W6WUQ2_9STRA</name>
<feature type="domain" description="Integrase catalytic" evidence="12">
    <location>
        <begin position="982"/>
        <end position="1142"/>
    </location>
</feature>
<feature type="domain" description="Chromo" evidence="11">
    <location>
        <begin position="1308"/>
        <end position="1370"/>
    </location>
</feature>
<dbReference type="SMART" id="SM00298">
    <property type="entry name" value="CHROMO"/>
    <property type="match status" value="1"/>
</dbReference>
<dbReference type="Proteomes" id="UP001165121">
    <property type="component" value="Unassembled WGS sequence"/>
</dbReference>
<dbReference type="SUPFAM" id="SSF56672">
    <property type="entry name" value="DNA/RNA polymerases"/>
    <property type="match status" value="1"/>
</dbReference>
<evidence type="ECO:0000256" key="7">
    <source>
        <dbReference type="ARBA" id="ARBA00022908"/>
    </source>
</evidence>
<dbReference type="PANTHER" id="PTHR37984:SF5">
    <property type="entry name" value="PROTEIN NYNRIN-LIKE"/>
    <property type="match status" value="1"/>
</dbReference>
<feature type="region of interest" description="Disordered" evidence="10">
    <location>
        <begin position="266"/>
        <end position="329"/>
    </location>
</feature>
<keyword evidence="8" id="KW-0695">RNA-directed DNA polymerase</keyword>
<dbReference type="Pfam" id="PF17919">
    <property type="entry name" value="RT_RNaseH_2"/>
    <property type="match status" value="1"/>
</dbReference>
<evidence type="ECO:0000259" key="11">
    <source>
        <dbReference type="PROSITE" id="PS50013"/>
    </source>
</evidence>
<keyword evidence="2" id="KW-0548">Nucleotidyltransferase</keyword>
<sequence length="1377" mass="156073">MILDISSGESRGYWKYHVPDKKFKQAKAVSKINNAKSTLLFDSGAEVSILDTAFARKVEQVTMGGYCEIDLGGSEKVRLRTRPSDRQKLWVTRGDRWVPTYVVDPGRPCSLRLTNVSERKLILHGDTKITMWLAGDRVPRLPGYVSVGSRRYAEWQNLAYQATTDENSVTPKQEEVQRTAVERPLYQTPTAILKGPPTCPMGTAAARQIKGRGPGIDSLHNVQDSLCNAQGLPPPSGEAGCTQIATSRAHDATNEADMCSARVLQNRGQEASNPDRRLNPSANQRRDQRRVEEGSPNPDGLGDSSDGHIHIPTDDATSTHSASVDLGNRAIDPGDEEVCIKKSGDLYVEDVAGHLAVLPEVTPTTEEVKIEDIPLIKRLLSAKIIQHSTSPWASPIVVIIKNNGFDIHLCIDYRLVNSLTRLMVYPLPLINDLLGDLDKVLWYCSLDMASGFWVVSMTDRARAVSAFITPFGLFERNRMPIGLKNQIYQRLLDNALYGFLKITKRQDHQARNARDPGRQRPIDLFQDGEPDTDKESSVLGRLSYMDDILVTAGSWEMLCERVDKLLNACDEWNLSISVAKRFWGLKKLDYLGHRISAGGMEARPKDLSSLPFPTSLSSIGQAKARLESDDQNQRDKWTRATKAFVVLKDKIVNAPILTHFDPDKRPVVILYTSKWAVSAALVQEHEGGRWAALLSNWTLEIVKCRKGEDEILGVIAASITPREEVDSILTSIAPRKQPRQVISMPPPTVGSEEELLVVSFDGSARVKRGGGAFSAIVWNLPDWMVISGASEYKANLTVNEAEYHGLLLCFDLLATQHVIHNRLIDSNLVIRQIRGEIEYKALSLKLLRQKAMEKLRSWSKHEFLHVTSQTDIDDLATLNRLAELLVPQSQISVVKIAATTRSRQRRGWEVLQEPLVQTMRMERIGRAQDEEKWIVDVKKYLTGDVNYTYKVKSVQQYVGQRVDCETGKGRPTMEGESPGNLQATYPLQIIVMDHIPFLPKSYKGNTELLIWIDLFTGYVIAKASASRTAQTIAENYEECVFRRFGASEVIRHDREPGLMADFFRSFNKIVGQKQRATMAYRPQANGTAERTVQTLTRSVKNVCVGYQPTGLGEYAERLTFALNTAQDRVRGDTPFYLMHGWDPRTTVEAMIPLGSTRRRDRELRRWRYHIQRHYQQARETVNERLRDAIQSRADRHNEPIHPYEIEVGMQVWLYLDRVKEGYARKLAHMWHGPFRVAAVVDTHAVRLEIAGTEYRLFPIVYTTKLKPVRNFPDRPKVPLVIEDQDRFDFDEALLPEDSWDTHLAEGEYEVERITDMRSGRQTRYGRTMREFLVHWKGYQEPILVDEADLNCGALLHDYLRRQANQHQFNVMQSHEEA</sequence>
<dbReference type="GO" id="GO:0004519">
    <property type="term" value="F:endonuclease activity"/>
    <property type="evidence" value="ECO:0007669"/>
    <property type="project" value="UniProtKB-KW"/>
</dbReference>
<gene>
    <name evidence="13" type="ORF">Pfra01_000102200</name>
</gene>
<keyword evidence="9" id="KW-0511">Multifunctional enzyme</keyword>
<accession>A0A9W6WUQ2</accession>
<dbReference type="GO" id="GO:0006508">
    <property type="term" value="P:proteolysis"/>
    <property type="evidence" value="ECO:0007669"/>
    <property type="project" value="InterPro"/>
</dbReference>
<dbReference type="PROSITE" id="PS00141">
    <property type="entry name" value="ASP_PROTEASE"/>
    <property type="match status" value="1"/>
</dbReference>
<dbReference type="GO" id="GO:0004190">
    <property type="term" value="F:aspartic-type endopeptidase activity"/>
    <property type="evidence" value="ECO:0007669"/>
    <property type="project" value="InterPro"/>
</dbReference>
<evidence type="ECO:0000313" key="14">
    <source>
        <dbReference type="Proteomes" id="UP001165121"/>
    </source>
</evidence>
<evidence type="ECO:0000256" key="4">
    <source>
        <dbReference type="ARBA" id="ARBA00022759"/>
    </source>
</evidence>
<dbReference type="InterPro" id="IPR000477">
    <property type="entry name" value="RT_dom"/>
</dbReference>
<dbReference type="Gene3D" id="3.10.10.10">
    <property type="entry name" value="HIV Type 1 Reverse Transcriptase, subunit A, domain 1"/>
    <property type="match status" value="1"/>
</dbReference>
<dbReference type="CDD" id="cd00024">
    <property type="entry name" value="CD_CSD"/>
    <property type="match status" value="1"/>
</dbReference>
<dbReference type="InterPro" id="IPR043128">
    <property type="entry name" value="Rev_trsase/Diguanyl_cyclase"/>
</dbReference>
<dbReference type="Gene3D" id="3.30.70.270">
    <property type="match status" value="2"/>
</dbReference>
<keyword evidence="14" id="KW-1185">Reference proteome</keyword>
<dbReference type="InterPro" id="IPR000953">
    <property type="entry name" value="Chromo/chromo_shadow_dom"/>
</dbReference>
<evidence type="ECO:0000256" key="5">
    <source>
        <dbReference type="ARBA" id="ARBA00022801"/>
    </source>
</evidence>
<dbReference type="Gene3D" id="3.30.420.10">
    <property type="entry name" value="Ribonuclease H-like superfamily/Ribonuclease H"/>
    <property type="match status" value="2"/>
</dbReference>
<dbReference type="InterPro" id="IPR050951">
    <property type="entry name" value="Retrovirus_Pol_polyprotein"/>
</dbReference>
<dbReference type="CDD" id="cd01647">
    <property type="entry name" value="RT_LTR"/>
    <property type="match status" value="1"/>
</dbReference>
<evidence type="ECO:0000256" key="1">
    <source>
        <dbReference type="ARBA" id="ARBA00022679"/>
    </source>
</evidence>
<dbReference type="InterPro" id="IPR012337">
    <property type="entry name" value="RNaseH-like_sf"/>
</dbReference>
<dbReference type="InterPro" id="IPR036397">
    <property type="entry name" value="RNaseH_sf"/>
</dbReference>
<dbReference type="Gene3D" id="2.40.50.40">
    <property type="match status" value="1"/>
</dbReference>
<comment type="caution">
    <text evidence="13">The sequence shown here is derived from an EMBL/GenBank/DDBJ whole genome shotgun (WGS) entry which is preliminary data.</text>
</comment>
<dbReference type="InterPro" id="IPR041577">
    <property type="entry name" value="RT_RNaseH_2"/>
</dbReference>
<dbReference type="SUPFAM" id="SSF53098">
    <property type="entry name" value="Ribonuclease H-like"/>
    <property type="match status" value="2"/>
</dbReference>
<feature type="region of interest" description="Disordered" evidence="10">
    <location>
        <begin position="508"/>
        <end position="536"/>
    </location>
</feature>
<evidence type="ECO:0000256" key="8">
    <source>
        <dbReference type="ARBA" id="ARBA00022918"/>
    </source>
</evidence>
<dbReference type="InterPro" id="IPR001584">
    <property type="entry name" value="Integrase_cat-core"/>
</dbReference>
<keyword evidence="3" id="KW-0540">Nuclease</keyword>